<dbReference type="GO" id="GO:0019752">
    <property type="term" value="P:carboxylic acid metabolic process"/>
    <property type="evidence" value="ECO:0007669"/>
    <property type="project" value="UniProtKB-ARBA"/>
</dbReference>
<comment type="similarity">
    <text evidence="1">Belongs to the FAH family.</text>
</comment>
<evidence type="ECO:0000259" key="3">
    <source>
        <dbReference type="Pfam" id="PF01557"/>
    </source>
</evidence>
<evidence type="ECO:0000256" key="1">
    <source>
        <dbReference type="ARBA" id="ARBA00010211"/>
    </source>
</evidence>
<dbReference type="Pfam" id="PF01557">
    <property type="entry name" value="FAA_hydrolase"/>
    <property type="match status" value="1"/>
</dbReference>
<dbReference type="RefSeq" id="WP_145098843.1">
    <property type="nucleotide sequence ID" value="NZ_CP036274.1"/>
</dbReference>
<proteinExistence type="inferred from homology"/>
<evidence type="ECO:0000313" key="4">
    <source>
        <dbReference type="EMBL" id="QDU31540.1"/>
    </source>
</evidence>
<dbReference type="Gene3D" id="3.90.850.10">
    <property type="entry name" value="Fumarylacetoacetase-like, C-terminal domain"/>
    <property type="match status" value="1"/>
</dbReference>
<evidence type="ECO:0000256" key="2">
    <source>
        <dbReference type="ARBA" id="ARBA00022723"/>
    </source>
</evidence>
<organism evidence="4 5">
    <name type="scientific">Anatilimnocola aggregata</name>
    <dbReference type="NCBI Taxonomy" id="2528021"/>
    <lineage>
        <taxon>Bacteria</taxon>
        <taxon>Pseudomonadati</taxon>
        <taxon>Planctomycetota</taxon>
        <taxon>Planctomycetia</taxon>
        <taxon>Pirellulales</taxon>
        <taxon>Pirellulaceae</taxon>
        <taxon>Anatilimnocola</taxon>
    </lineage>
</organism>
<sequence>MKIIRFADSQGAVHYASRQTAGGSTKDLLIEGDIYGEYRVTDKVADVAKLLAPVDPRAILCIGLNYRKHAEEGKAPIPKFPVLFMKSPGAVQNPGDPIVLPKKLLSTQVDYECELAVIIGKQCKNVAKANALDYVLGYTCGNDVSARDWQKDFGGSQWCRGKTFDTFAPLGPVLVLKDEIPNPNALNIKTILNGETMQDWSTNDMIFDVPTLIEFLSGSTTLLPGTVIMTGTPHGVGVARDPKVFLKHGDSITVEIEKIGQLTNPVVDEAV</sequence>
<dbReference type="GO" id="GO:0050385">
    <property type="term" value="F:ureidoglycolate lyase activity"/>
    <property type="evidence" value="ECO:0007669"/>
    <property type="project" value="UniProtKB-EC"/>
</dbReference>
<dbReference type="InterPro" id="IPR036663">
    <property type="entry name" value="Fumarylacetoacetase_C_sf"/>
</dbReference>
<keyword evidence="4" id="KW-0456">Lyase</keyword>
<dbReference type="GO" id="GO:0016853">
    <property type="term" value="F:isomerase activity"/>
    <property type="evidence" value="ECO:0007669"/>
    <property type="project" value="UniProtKB-ARBA"/>
</dbReference>
<dbReference type="SUPFAM" id="SSF56529">
    <property type="entry name" value="FAH"/>
    <property type="match status" value="1"/>
</dbReference>
<accession>A0A517YMT9</accession>
<name>A0A517YMT9_9BACT</name>
<dbReference type="PANTHER" id="PTHR11820">
    <property type="entry name" value="ACYLPYRUVASE"/>
    <property type="match status" value="1"/>
</dbReference>
<dbReference type="Proteomes" id="UP000315017">
    <property type="component" value="Chromosome"/>
</dbReference>
<protein>
    <submittedName>
        <fullName evidence="4">Ureidoglycolate lyase</fullName>
        <ecNumber evidence="4">4.3.2.3</ecNumber>
    </submittedName>
</protein>
<feature type="domain" description="Fumarylacetoacetase-like C-terminal" evidence="3">
    <location>
        <begin position="59"/>
        <end position="267"/>
    </location>
</feature>
<reference evidence="4 5" key="1">
    <citation type="submission" date="2019-02" db="EMBL/GenBank/DDBJ databases">
        <title>Deep-cultivation of Planctomycetes and their phenomic and genomic characterization uncovers novel biology.</title>
        <authorList>
            <person name="Wiegand S."/>
            <person name="Jogler M."/>
            <person name="Boedeker C."/>
            <person name="Pinto D."/>
            <person name="Vollmers J."/>
            <person name="Rivas-Marin E."/>
            <person name="Kohn T."/>
            <person name="Peeters S.H."/>
            <person name="Heuer A."/>
            <person name="Rast P."/>
            <person name="Oberbeckmann S."/>
            <person name="Bunk B."/>
            <person name="Jeske O."/>
            <person name="Meyerdierks A."/>
            <person name="Storesund J.E."/>
            <person name="Kallscheuer N."/>
            <person name="Luecker S."/>
            <person name="Lage O.M."/>
            <person name="Pohl T."/>
            <person name="Merkel B.J."/>
            <person name="Hornburger P."/>
            <person name="Mueller R.-W."/>
            <person name="Bruemmer F."/>
            <person name="Labrenz M."/>
            <person name="Spormann A.M."/>
            <person name="Op den Camp H."/>
            <person name="Overmann J."/>
            <person name="Amann R."/>
            <person name="Jetten M.S.M."/>
            <person name="Mascher T."/>
            <person name="Medema M.H."/>
            <person name="Devos D.P."/>
            <person name="Kaster A.-K."/>
            <person name="Ovreas L."/>
            <person name="Rohde M."/>
            <person name="Galperin M.Y."/>
            <person name="Jogler C."/>
        </authorList>
    </citation>
    <scope>NUCLEOTIDE SEQUENCE [LARGE SCALE GENOMIC DNA]</scope>
    <source>
        <strain evidence="4 5">ETA_A8</strain>
    </source>
</reference>
<dbReference type="FunFam" id="3.90.850.10:FF:000002">
    <property type="entry name" value="2-hydroxyhepta-2,4-diene-1,7-dioate isomerase"/>
    <property type="match status" value="1"/>
</dbReference>
<dbReference type="GO" id="GO:0046872">
    <property type="term" value="F:metal ion binding"/>
    <property type="evidence" value="ECO:0007669"/>
    <property type="project" value="UniProtKB-KW"/>
</dbReference>
<dbReference type="EMBL" id="CP036274">
    <property type="protein sequence ID" value="QDU31540.1"/>
    <property type="molecule type" value="Genomic_DNA"/>
</dbReference>
<dbReference type="AlphaFoldDB" id="A0A517YMT9"/>
<evidence type="ECO:0000313" key="5">
    <source>
        <dbReference type="Proteomes" id="UP000315017"/>
    </source>
</evidence>
<dbReference type="KEGG" id="aagg:ETAA8_66990"/>
<dbReference type="OrthoDB" id="9805307at2"/>
<dbReference type="EC" id="4.3.2.3" evidence="4"/>
<keyword evidence="5" id="KW-1185">Reference proteome</keyword>
<dbReference type="InterPro" id="IPR011234">
    <property type="entry name" value="Fumarylacetoacetase-like_C"/>
</dbReference>
<keyword evidence="2" id="KW-0479">Metal-binding</keyword>
<dbReference type="PANTHER" id="PTHR11820:SF112">
    <property type="entry name" value="FUMARYLACETOACETATE HYDROLASE FAMILY PROTEIN (AFU_ORTHOLOGUE AFUA_1G02370)-RELATED"/>
    <property type="match status" value="1"/>
</dbReference>
<gene>
    <name evidence="4" type="ORF">ETAA8_66990</name>
</gene>